<reference evidence="5 6" key="1">
    <citation type="submission" date="2019-10" db="EMBL/GenBank/DDBJ databases">
        <authorList>
            <person name="Maina A.N."/>
            <person name="Goulding D."/>
            <person name="Mwaura F."/>
            <person name="Jumba M."/>
            <person name="Camilli A."/>
        </authorList>
    </citation>
    <scope>NUCLEOTIDE SEQUENCE [LARGE SCALE GENOMIC DNA]</scope>
</reference>
<feature type="domain" description="Exonuclease" evidence="4">
    <location>
        <begin position="8"/>
        <end position="192"/>
    </location>
</feature>
<dbReference type="InterPro" id="IPR036397">
    <property type="entry name" value="RNaseH_sf"/>
</dbReference>
<evidence type="ECO:0000313" key="5">
    <source>
        <dbReference type="EMBL" id="QGM12442.1"/>
    </source>
</evidence>
<dbReference type="CDD" id="cd06127">
    <property type="entry name" value="DEDDh"/>
    <property type="match status" value="1"/>
</dbReference>
<evidence type="ECO:0000256" key="3">
    <source>
        <dbReference type="ARBA" id="ARBA00022839"/>
    </source>
</evidence>
<dbReference type="KEGG" id="vg:80396689"/>
<dbReference type="PANTHER" id="PTHR30231:SF4">
    <property type="entry name" value="PROTEIN NEN2"/>
    <property type="match status" value="1"/>
</dbReference>
<dbReference type="GO" id="GO:0008408">
    <property type="term" value="F:3'-5' exonuclease activity"/>
    <property type="evidence" value="ECO:0007669"/>
    <property type="project" value="TreeGrafter"/>
</dbReference>
<dbReference type="SUPFAM" id="SSF53098">
    <property type="entry name" value="Ribonuclease H-like"/>
    <property type="match status" value="1"/>
</dbReference>
<protein>
    <submittedName>
        <fullName evidence="5">3'-5' exonuclease</fullName>
    </submittedName>
</protein>
<organism evidence="5 6">
    <name type="scientific">Vibrio phage VP24-2_Ke</name>
    <dbReference type="NCBI Taxonomy" id="2652757"/>
    <lineage>
        <taxon>Viruses</taxon>
        <taxon>Monodnaviria</taxon>
        <taxon>Loebvirae</taxon>
        <taxon>Hofneiviricota</taxon>
        <taxon>Faserviricetes</taxon>
        <taxon>Tubulavirales</taxon>
        <taxon>Inoviridae</taxon>
        <taxon>Fibrovirus</taxon>
        <taxon>Fibrovirus VP24</taxon>
        <taxon>Fobrovirus VP24</taxon>
    </lineage>
</organism>
<name>A0A649YIP6_9VIRU</name>
<dbReference type="Pfam" id="PF00929">
    <property type="entry name" value="RNase_T"/>
    <property type="match status" value="1"/>
</dbReference>
<evidence type="ECO:0000256" key="2">
    <source>
        <dbReference type="ARBA" id="ARBA00022801"/>
    </source>
</evidence>
<evidence type="ECO:0000256" key="1">
    <source>
        <dbReference type="ARBA" id="ARBA00022722"/>
    </source>
</evidence>
<sequence>MKKLELENAFILDTETTGLDNKSQIVELTAICAKSGELIYSSLVRPQGFIPAEATRIHGITNSDVADAPTFLDIIYPLSLALRNRTGIIYNADFDSRMFIQSYERNLQISHLDLRSSYFALKHKLLNSQCAMNWYAEFWGEFDTTNGGYRWQRLTNACQQQGIDISDLTAHRALADCEMTRRLINAVNGQLA</sequence>
<dbReference type="InterPro" id="IPR013520">
    <property type="entry name" value="Ribonucl_H"/>
</dbReference>
<dbReference type="Gene3D" id="3.30.420.10">
    <property type="entry name" value="Ribonuclease H-like superfamily/Ribonuclease H"/>
    <property type="match status" value="1"/>
</dbReference>
<accession>A0A649YIP6</accession>
<keyword evidence="6" id="KW-1185">Reference proteome</keyword>
<dbReference type="RefSeq" id="YP_010768541.1">
    <property type="nucleotide sequence ID" value="NC_073750.1"/>
</dbReference>
<evidence type="ECO:0000313" key="6">
    <source>
        <dbReference type="Proteomes" id="UP000423661"/>
    </source>
</evidence>
<dbReference type="Proteomes" id="UP000423661">
    <property type="component" value="Segment"/>
</dbReference>
<dbReference type="PANTHER" id="PTHR30231">
    <property type="entry name" value="DNA POLYMERASE III SUBUNIT EPSILON"/>
    <property type="match status" value="1"/>
</dbReference>
<dbReference type="InterPro" id="IPR012337">
    <property type="entry name" value="RNaseH-like_sf"/>
</dbReference>
<dbReference type="GeneID" id="80396689"/>
<dbReference type="EMBL" id="MN536023">
    <property type="protein sequence ID" value="QGM12442.1"/>
    <property type="molecule type" value="Genomic_DNA"/>
</dbReference>
<dbReference type="SMART" id="SM00479">
    <property type="entry name" value="EXOIII"/>
    <property type="match status" value="1"/>
</dbReference>
<keyword evidence="3 5" id="KW-0269">Exonuclease</keyword>
<evidence type="ECO:0000259" key="4">
    <source>
        <dbReference type="SMART" id="SM00479"/>
    </source>
</evidence>
<proteinExistence type="predicted"/>
<dbReference type="GO" id="GO:0003676">
    <property type="term" value="F:nucleic acid binding"/>
    <property type="evidence" value="ECO:0007669"/>
    <property type="project" value="InterPro"/>
</dbReference>
<keyword evidence="2" id="KW-0378">Hydrolase</keyword>
<keyword evidence="1" id="KW-0540">Nuclease</keyword>